<protein>
    <submittedName>
        <fullName evidence="2">BtpA/SgcQ family protein</fullName>
    </submittedName>
</protein>
<dbReference type="Pfam" id="PF03437">
    <property type="entry name" value="BtpA"/>
    <property type="match status" value="1"/>
</dbReference>
<organism evidence="2 3">
    <name type="scientific">Vallitalea guaymasensis</name>
    <dbReference type="NCBI Taxonomy" id="1185412"/>
    <lineage>
        <taxon>Bacteria</taxon>
        <taxon>Bacillati</taxon>
        <taxon>Bacillota</taxon>
        <taxon>Clostridia</taxon>
        <taxon>Lachnospirales</taxon>
        <taxon>Vallitaleaceae</taxon>
        <taxon>Vallitalea</taxon>
    </lineage>
</organism>
<dbReference type="AlphaFoldDB" id="A0A8J8MA94"/>
<name>A0A8J8MA94_9FIRM</name>
<dbReference type="InterPro" id="IPR011060">
    <property type="entry name" value="RibuloseP-bd_barrel"/>
</dbReference>
<dbReference type="CDD" id="cd04722">
    <property type="entry name" value="TIM_phosphate_binding"/>
    <property type="match status" value="1"/>
</dbReference>
<dbReference type="PANTHER" id="PTHR21381:SF3">
    <property type="entry name" value="SGC REGION PROTEIN SGCQ-RELATED"/>
    <property type="match status" value="1"/>
</dbReference>
<dbReference type="Gene3D" id="3.20.20.70">
    <property type="entry name" value="Aldolase class I"/>
    <property type="match status" value="1"/>
</dbReference>
<dbReference type="EMBL" id="CP058561">
    <property type="protein sequence ID" value="QUH29266.1"/>
    <property type="molecule type" value="Genomic_DNA"/>
</dbReference>
<proteinExistence type="inferred from homology"/>
<dbReference type="Proteomes" id="UP000677305">
    <property type="component" value="Chromosome"/>
</dbReference>
<dbReference type="KEGG" id="vgu:HYG85_10145"/>
<evidence type="ECO:0000313" key="3">
    <source>
        <dbReference type="Proteomes" id="UP000677305"/>
    </source>
</evidence>
<dbReference type="NCBIfam" id="TIGR00259">
    <property type="entry name" value="thylakoid_BtpA"/>
    <property type="match status" value="1"/>
</dbReference>
<evidence type="ECO:0000256" key="1">
    <source>
        <dbReference type="ARBA" id="ARBA00006007"/>
    </source>
</evidence>
<accession>A0A8J8MA94</accession>
<comment type="similarity">
    <text evidence="1">Belongs to the BtpA family.</text>
</comment>
<dbReference type="RefSeq" id="WP_212693379.1">
    <property type="nucleotide sequence ID" value="NZ_CP058561.1"/>
</dbReference>
<sequence length="266" mass="28106">MSWCEELFGTNKPIIGMVHLKALPGTANFDGDMEKVYAAAIKDAKALEEGGVNGIMVENDGDMPFTHLLTTEQTAALAALTAVIKEHTNVPIGVDAAFSDYKSALACAKGARADFIRLPVFVDTVVSFNGIMEACSGEALKYRKAINATEIRILADVQVKYTHMLNPNISLEESAVWAGACGADGVIVTGSHTGGETPLDAVKRVKSKVKIPVFIGSGVTTDNADEQLDIADGAIVGSSLKTDGVIDSSKVRELMEKILFRCASVG</sequence>
<dbReference type="InterPro" id="IPR013785">
    <property type="entry name" value="Aldolase_TIM"/>
</dbReference>
<keyword evidence="3" id="KW-1185">Reference proteome</keyword>
<evidence type="ECO:0000313" key="2">
    <source>
        <dbReference type="EMBL" id="QUH29266.1"/>
    </source>
</evidence>
<dbReference type="SUPFAM" id="SSF51366">
    <property type="entry name" value="Ribulose-phoshate binding barrel"/>
    <property type="match status" value="1"/>
</dbReference>
<dbReference type="PIRSF" id="PIRSF005956">
    <property type="entry name" value="BtpA"/>
    <property type="match status" value="1"/>
</dbReference>
<gene>
    <name evidence="2" type="ORF">HYG85_10145</name>
</gene>
<dbReference type="InterPro" id="IPR005137">
    <property type="entry name" value="BtpA"/>
</dbReference>
<reference evidence="2 3" key="1">
    <citation type="submission" date="2020-07" db="EMBL/GenBank/DDBJ databases">
        <title>Vallitalea guaymasensis genome.</title>
        <authorList>
            <person name="Postec A."/>
        </authorList>
    </citation>
    <scope>NUCLEOTIDE SEQUENCE [LARGE SCALE GENOMIC DNA]</scope>
    <source>
        <strain evidence="2 3">Ra1766G1</strain>
    </source>
</reference>
<dbReference type="PANTHER" id="PTHR21381">
    <property type="entry name" value="ZGC:162297"/>
    <property type="match status" value="1"/>
</dbReference>